<dbReference type="InterPro" id="IPR012334">
    <property type="entry name" value="Pectin_lyas_fold"/>
</dbReference>
<sequence length="496" mass="52804">MQPNDDTSNRSNRRTFLTTATAAATAATSVAITGTSSAQSSGYGTVVDVVEAGADNTGSEPINPVLNRLAGVGTTDTLLRFPPGTYAMDEMFRTAGYDHIGFVGDDATIVPTPNFDTSAPWLFRLGVLANPGRNLRFEGFTFDYRAPDTGVRALEAQVTTGLSVRDVRVVGEHDGGTFGPALFTVLDPDGWGTVERFAAPDGGEYSVNTPGDIEVGPTGVLVSPYHRGTLRLRDLDIGGFPDNGLYASTPDGRVLVEGGRFRNSNVANVRIAGDGSAVLGTRIEVDANRPEDVNQRGLRLDEGRDLRAENVSIGLSRPNGYALSVQDDVETAHIEGVEITVGDRPNTAMVVSPTANHVSIDDTEIHLDGGGYGLAIFGDAPGPIVARNLSISGWATGQAGRPAVLCYRDHCEFHDLEVYQPGTDRRAIDVHGDDCLVSGGTYMASNYPLYNTGSRTRFHGVTADSWGEYPALYLLDGDGIEIVDCTLYGGIREREP</sequence>
<organism evidence="1 2">
    <name type="scientific">Halovivax asiaticus JCM 14624</name>
    <dbReference type="NCBI Taxonomy" id="1227490"/>
    <lineage>
        <taxon>Archaea</taxon>
        <taxon>Methanobacteriati</taxon>
        <taxon>Methanobacteriota</taxon>
        <taxon>Stenosarchaea group</taxon>
        <taxon>Halobacteria</taxon>
        <taxon>Halobacteriales</taxon>
        <taxon>Natrialbaceae</taxon>
        <taxon>Halovivax</taxon>
    </lineage>
</organism>
<evidence type="ECO:0000313" key="2">
    <source>
        <dbReference type="Proteomes" id="UP000011560"/>
    </source>
</evidence>
<dbReference type="EMBL" id="AOIQ01000014">
    <property type="protein sequence ID" value="ELZ10993.1"/>
    <property type="molecule type" value="Genomic_DNA"/>
</dbReference>
<dbReference type="InterPro" id="IPR011050">
    <property type="entry name" value="Pectin_lyase_fold/virulence"/>
</dbReference>
<name>M0BL28_9EURY</name>
<reference evidence="1 2" key="1">
    <citation type="journal article" date="2014" name="PLoS Genet.">
        <title>Phylogenetically driven sequencing of extremely halophilic archaea reveals strategies for static and dynamic osmo-response.</title>
        <authorList>
            <person name="Becker E.A."/>
            <person name="Seitzer P.M."/>
            <person name="Tritt A."/>
            <person name="Larsen D."/>
            <person name="Krusor M."/>
            <person name="Yao A.I."/>
            <person name="Wu D."/>
            <person name="Madern D."/>
            <person name="Eisen J.A."/>
            <person name="Darling A.E."/>
            <person name="Facciotti M.T."/>
        </authorList>
    </citation>
    <scope>NUCLEOTIDE SEQUENCE [LARGE SCALE GENOMIC DNA]</scope>
    <source>
        <strain evidence="1 2">JCM 14624</strain>
    </source>
</reference>
<dbReference type="Gene3D" id="2.160.20.10">
    <property type="entry name" value="Single-stranded right-handed beta-helix, Pectin lyase-like"/>
    <property type="match status" value="1"/>
</dbReference>
<dbReference type="RefSeq" id="WP_007701309.1">
    <property type="nucleotide sequence ID" value="NZ_AOIQ01000014.1"/>
</dbReference>
<accession>M0BL28</accession>
<dbReference type="PROSITE" id="PS51318">
    <property type="entry name" value="TAT"/>
    <property type="match status" value="1"/>
</dbReference>
<dbReference type="InterPro" id="IPR006311">
    <property type="entry name" value="TAT_signal"/>
</dbReference>
<dbReference type="STRING" id="1227490.C479_09288"/>
<gene>
    <name evidence="1" type="ORF">C479_09288</name>
</gene>
<dbReference type="AlphaFoldDB" id="M0BL28"/>
<keyword evidence="2" id="KW-1185">Reference proteome</keyword>
<proteinExistence type="predicted"/>
<dbReference type="Proteomes" id="UP000011560">
    <property type="component" value="Unassembled WGS sequence"/>
</dbReference>
<protein>
    <recommendedName>
        <fullName evidence="3">Right handed beta helix domain-containing protein</fullName>
    </recommendedName>
</protein>
<comment type="caution">
    <text evidence="1">The sequence shown here is derived from an EMBL/GenBank/DDBJ whole genome shotgun (WGS) entry which is preliminary data.</text>
</comment>
<evidence type="ECO:0008006" key="3">
    <source>
        <dbReference type="Google" id="ProtNLM"/>
    </source>
</evidence>
<evidence type="ECO:0000313" key="1">
    <source>
        <dbReference type="EMBL" id="ELZ10993.1"/>
    </source>
</evidence>
<dbReference type="OrthoDB" id="202667at2157"/>
<dbReference type="SUPFAM" id="SSF51126">
    <property type="entry name" value="Pectin lyase-like"/>
    <property type="match status" value="1"/>
</dbReference>